<name>A0AA45R5C8_9PSEU</name>
<evidence type="ECO:0000313" key="3">
    <source>
        <dbReference type="EMBL" id="QUF05550.1"/>
    </source>
</evidence>
<reference evidence="3" key="1">
    <citation type="submission" date="2021-04" db="EMBL/GenBank/DDBJ databases">
        <title>Genomic sequence of Actinosynnema pretiosum subsp. pretiosum ATCC 31280 (C-14919).</title>
        <authorList>
            <person name="Bai L."/>
            <person name="Wang X."/>
            <person name="Xiao Y."/>
        </authorList>
    </citation>
    <scope>NUCLEOTIDE SEQUENCE</scope>
    <source>
        <strain evidence="3">ATCC 31280</strain>
    </source>
</reference>
<feature type="domain" description="Thioesterase" evidence="2">
    <location>
        <begin position="4"/>
        <end position="102"/>
    </location>
</feature>
<organism evidence="3 4">
    <name type="scientific">Actinosynnema pretiosum subsp. pretiosum</name>
    <dbReference type="NCBI Taxonomy" id="103721"/>
    <lineage>
        <taxon>Bacteria</taxon>
        <taxon>Bacillati</taxon>
        <taxon>Actinomycetota</taxon>
        <taxon>Actinomycetes</taxon>
        <taxon>Pseudonocardiales</taxon>
        <taxon>Pseudonocardiaceae</taxon>
        <taxon>Actinosynnema</taxon>
    </lineage>
</organism>
<dbReference type="InterPro" id="IPR001031">
    <property type="entry name" value="Thioesterase"/>
</dbReference>
<proteinExistence type="inferred from homology"/>
<evidence type="ECO:0000313" key="4">
    <source>
        <dbReference type="Proteomes" id="UP000677152"/>
    </source>
</evidence>
<dbReference type="SUPFAM" id="SSF53474">
    <property type="entry name" value="alpha/beta-Hydrolases"/>
    <property type="match status" value="1"/>
</dbReference>
<dbReference type="Proteomes" id="UP000677152">
    <property type="component" value="Chromosome"/>
</dbReference>
<dbReference type="GO" id="GO:0008610">
    <property type="term" value="P:lipid biosynthetic process"/>
    <property type="evidence" value="ECO:0007669"/>
    <property type="project" value="TreeGrafter"/>
</dbReference>
<evidence type="ECO:0000259" key="2">
    <source>
        <dbReference type="Pfam" id="PF00975"/>
    </source>
</evidence>
<sequence>MLPDDELVAAVERERGPLPAEFAEEPELLEFLLPALRADLAVLSGYRASGAPLDVPIEVFGGRDDSEPLAALEAWRLHTTGPCRTSLFAGGHFYFRERTDEFFPVLAAGVRERAAGRLPGLGPLGPAR</sequence>
<dbReference type="InterPro" id="IPR029058">
    <property type="entry name" value="AB_hydrolase_fold"/>
</dbReference>
<accession>A0AA45R5C8</accession>
<evidence type="ECO:0000256" key="1">
    <source>
        <dbReference type="ARBA" id="ARBA00007169"/>
    </source>
</evidence>
<dbReference type="PANTHER" id="PTHR11487">
    <property type="entry name" value="THIOESTERASE"/>
    <property type="match status" value="1"/>
</dbReference>
<comment type="similarity">
    <text evidence="1">Belongs to the thioesterase family.</text>
</comment>
<dbReference type="Pfam" id="PF00975">
    <property type="entry name" value="Thioesterase"/>
    <property type="match status" value="1"/>
</dbReference>
<protein>
    <recommendedName>
        <fullName evidence="2">Thioesterase domain-containing protein</fullName>
    </recommendedName>
</protein>
<dbReference type="EMBL" id="CP073249">
    <property type="protein sequence ID" value="QUF05550.1"/>
    <property type="molecule type" value="Genomic_DNA"/>
</dbReference>
<dbReference type="InterPro" id="IPR012223">
    <property type="entry name" value="TEII"/>
</dbReference>
<dbReference type="Gene3D" id="3.40.50.1820">
    <property type="entry name" value="alpha/beta hydrolase"/>
    <property type="match status" value="1"/>
</dbReference>
<gene>
    <name evidence="3" type="ORF">KCV87_05480</name>
</gene>
<dbReference type="AlphaFoldDB" id="A0AA45R5C8"/>
<dbReference type="PANTHER" id="PTHR11487:SF0">
    <property type="entry name" value="S-ACYL FATTY ACID SYNTHASE THIOESTERASE, MEDIUM CHAIN"/>
    <property type="match status" value="1"/>
</dbReference>